<protein>
    <submittedName>
        <fullName evidence="1">Uncharacterized protein</fullName>
    </submittedName>
</protein>
<keyword evidence="2" id="KW-1185">Reference proteome</keyword>
<reference evidence="1 2" key="1">
    <citation type="journal article" date="2022" name="Hortic Res">
        <title>A haplotype resolved chromosomal level avocado genome allows analysis of novel avocado genes.</title>
        <authorList>
            <person name="Nath O."/>
            <person name="Fletcher S.J."/>
            <person name="Hayward A."/>
            <person name="Shaw L.M."/>
            <person name="Masouleh A.K."/>
            <person name="Furtado A."/>
            <person name="Henry R.J."/>
            <person name="Mitter N."/>
        </authorList>
    </citation>
    <scope>NUCLEOTIDE SEQUENCE [LARGE SCALE GENOMIC DNA]</scope>
    <source>
        <strain evidence="2">cv. Hass</strain>
    </source>
</reference>
<proteinExistence type="predicted"/>
<dbReference type="Proteomes" id="UP001234297">
    <property type="component" value="Chromosome 2"/>
</dbReference>
<comment type="caution">
    <text evidence="1">The sequence shown here is derived from an EMBL/GenBank/DDBJ whole genome shotgun (WGS) entry which is preliminary data.</text>
</comment>
<organism evidence="1 2">
    <name type="scientific">Persea americana</name>
    <name type="common">Avocado</name>
    <dbReference type="NCBI Taxonomy" id="3435"/>
    <lineage>
        <taxon>Eukaryota</taxon>
        <taxon>Viridiplantae</taxon>
        <taxon>Streptophyta</taxon>
        <taxon>Embryophyta</taxon>
        <taxon>Tracheophyta</taxon>
        <taxon>Spermatophyta</taxon>
        <taxon>Magnoliopsida</taxon>
        <taxon>Magnoliidae</taxon>
        <taxon>Laurales</taxon>
        <taxon>Lauraceae</taxon>
        <taxon>Persea</taxon>
    </lineage>
</organism>
<evidence type="ECO:0000313" key="1">
    <source>
        <dbReference type="EMBL" id="KAJ8646814.1"/>
    </source>
</evidence>
<gene>
    <name evidence="1" type="ORF">MRB53_008562</name>
</gene>
<evidence type="ECO:0000313" key="2">
    <source>
        <dbReference type="Proteomes" id="UP001234297"/>
    </source>
</evidence>
<dbReference type="EMBL" id="CM056810">
    <property type="protein sequence ID" value="KAJ8646814.1"/>
    <property type="molecule type" value="Genomic_DNA"/>
</dbReference>
<name>A0ACC2MN89_PERAE</name>
<sequence length="147" mass="15769">MPLYHIKPSSLHPPPPPPSRRLGRRPAGTSQRKPRPASPPPPPPPPPFPFLYSSSSAESESPNFDSLSPPVWLATSAVIVASLCAGAAVYAMGFAWILPSAWILVDICGLCEAALSLECPGEHRGGEFALRLDVEEDPKVEELEKNP</sequence>
<accession>A0ACC2MN89</accession>